<keyword evidence="6" id="KW-1185">Reference proteome</keyword>
<evidence type="ECO:0000313" key="5">
    <source>
        <dbReference type="EMBL" id="GAB34937.1"/>
    </source>
</evidence>
<dbReference type="InterPro" id="IPR023753">
    <property type="entry name" value="FAD/NAD-binding_dom"/>
</dbReference>
<dbReference type="Pfam" id="PF07992">
    <property type="entry name" value="Pyr_redox_2"/>
    <property type="match status" value="1"/>
</dbReference>
<proteinExistence type="predicted"/>
<keyword evidence="1" id="KW-0285">Flavoprotein</keyword>
<dbReference type="AlphaFoldDB" id="H5TN79"/>
<dbReference type="EMBL" id="BAFB01000130">
    <property type="protein sequence ID" value="GAB34937.1"/>
    <property type="molecule type" value="Genomic_DNA"/>
</dbReference>
<keyword evidence="2" id="KW-0560">Oxidoreductase</keyword>
<gene>
    <name evidence="5" type="ORF">GOOTI_130_00300</name>
</gene>
<sequence>MSVIDSGHQRNASAQGAHNVLGREGIAPLELLRAGRREAESYGAQIVSGEVNSVTRVVSGTDVAFDAILADGSTVRARRLLLASGLVDELPDVDGLAPLWGRDVLHCPYCHGYEVRGTRIGILGTGPSAMHQTLLFRQLSPRVALIDQGMPPLSDDERAQLNALGVDLVAGRMRQLATNTSGRLRAAVFDDGRELELDTLVVAPRFVARGELYESLGGRLTETPMGRFIPTGPGGRSPIDGVWAAGNSADLAAMVGASAAAGTQAGGMINADLAATDARAAVARETTISAT</sequence>
<comment type="catalytic activity">
    <reaction evidence="3">
        <text>[thioredoxin]-dithiol + NADP(+) = [thioredoxin]-disulfide + NADPH + H(+)</text>
        <dbReference type="Rhea" id="RHEA:20345"/>
        <dbReference type="Rhea" id="RHEA-COMP:10698"/>
        <dbReference type="Rhea" id="RHEA-COMP:10700"/>
        <dbReference type="ChEBI" id="CHEBI:15378"/>
        <dbReference type="ChEBI" id="CHEBI:29950"/>
        <dbReference type="ChEBI" id="CHEBI:50058"/>
        <dbReference type="ChEBI" id="CHEBI:57783"/>
        <dbReference type="ChEBI" id="CHEBI:58349"/>
        <dbReference type="EC" id="1.8.1.9"/>
    </reaction>
</comment>
<dbReference type="PANTHER" id="PTHR48105">
    <property type="entry name" value="THIOREDOXIN REDUCTASE 1-RELATED-RELATED"/>
    <property type="match status" value="1"/>
</dbReference>
<evidence type="ECO:0000259" key="4">
    <source>
        <dbReference type="Pfam" id="PF07992"/>
    </source>
</evidence>
<dbReference type="InterPro" id="IPR036188">
    <property type="entry name" value="FAD/NAD-bd_sf"/>
</dbReference>
<protein>
    <submittedName>
        <fullName evidence="5">Oxidoreductase</fullName>
    </submittedName>
</protein>
<evidence type="ECO:0000256" key="2">
    <source>
        <dbReference type="ARBA" id="ARBA00023002"/>
    </source>
</evidence>
<organism evidence="5 6">
    <name type="scientific">Gordonia otitidis (strain DSM 44809 / CCUG 52243 / JCM 12355 / NBRC 100426 / IFM 10032)</name>
    <dbReference type="NCBI Taxonomy" id="1108044"/>
    <lineage>
        <taxon>Bacteria</taxon>
        <taxon>Bacillati</taxon>
        <taxon>Actinomycetota</taxon>
        <taxon>Actinomycetes</taxon>
        <taxon>Mycobacteriales</taxon>
        <taxon>Gordoniaceae</taxon>
        <taxon>Gordonia</taxon>
    </lineage>
</organism>
<evidence type="ECO:0000313" key="6">
    <source>
        <dbReference type="Proteomes" id="UP000005038"/>
    </source>
</evidence>
<reference evidence="5" key="1">
    <citation type="submission" date="2012-02" db="EMBL/GenBank/DDBJ databases">
        <title>Whole genome shotgun sequence of Gordonia otitidis NBRC 100426.</title>
        <authorList>
            <person name="Yoshida I."/>
            <person name="Hosoyama A."/>
            <person name="Tsuchikane K."/>
            <person name="Katsumata H."/>
            <person name="Yamazaki S."/>
            <person name="Fujita N."/>
        </authorList>
    </citation>
    <scope>NUCLEOTIDE SEQUENCE [LARGE SCALE GENOMIC DNA]</scope>
    <source>
        <strain evidence="5">NBRC 100426</strain>
    </source>
</reference>
<evidence type="ECO:0000256" key="3">
    <source>
        <dbReference type="ARBA" id="ARBA00048132"/>
    </source>
</evidence>
<dbReference type="GO" id="GO:0004791">
    <property type="term" value="F:thioredoxin-disulfide reductase (NADPH) activity"/>
    <property type="evidence" value="ECO:0007669"/>
    <property type="project" value="UniProtKB-EC"/>
</dbReference>
<dbReference type="PRINTS" id="PR00469">
    <property type="entry name" value="PNDRDTASEII"/>
</dbReference>
<dbReference type="Gene3D" id="3.50.50.60">
    <property type="entry name" value="FAD/NAD(P)-binding domain"/>
    <property type="match status" value="2"/>
</dbReference>
<dbReference type="Proteomes" id="UP000005038">
    <property type="component" value="Unassembled WGS sequence"/>
</dbReference>
<comment type="caution">
    <text evidence="5">The sequence shown here is derived from an EMBL/GenBank/DDBJ whole genome shotgun (WGS) entry which is preliminary data.</text>
</comment>
<name>H5TN79_GORO1</name>
<dbReference type="SUPFAM" id="SSF51905">
    <property type="entry name" value="FAD/NAD(P)-binding domain"/>
    <property type="match status" value="1"/>
</dbReference>
<dbReference type="STRING" id="1108044.GOOTI_130_00300"/>
<evidence type="ECO:0000256" key="1">
    <source>
        <dbReference type="ARBA" id="ARBA00022630"/>
    </source>
</evidence>
<feature type="domain" description="FAD/NAD(P)-binding" evidence="4">
    <location>
        <begin position="28"/>
        <end position="249"/>
    </location>
</feature>
<dbReference type="InterPro" id="IPR050097">
    <property type="entry name" value="Ferredoxin-NADP_redctase_2"/>
</dbReference>
<accession>H5TN79</accession>